<feature type="transmembrane region" description="Helical" evidence="6">
    <location>
        <begin position="212"/>
        <end position="234"/>
    </location>
</feature>
<evidence type="ECO:0000256" key="6">
    <source>
        <dbReference type="SAM" id="Phobius"/>
    </source>
</evidence>
<proteinExistence type="predicted"/>
<dbReference type="NCBIfam" id="TIGR00765">
    <property type="entry name" value="yihY_not_rbn"/>
    <property type="match status" value="1"/>
</dbReference>
<protein>
    <submittedName>
        <fullName evidence="7">Membrane protein</fullName>
    </submittedName>
</protein>
<keyword evidence="2" id="KW-1003">Cell membrane</keyword>
<dbReference type="Pfam" id="PF03631">
    <property type="entry name" value="Virul_fac_BrkB"/>
    <property type="match status" value="1"/>
</dbReference>
<feature type="transmembrane region" description="Helical" evidence="6">
    <location>
        <begin position="177"/>
        <end position="200"/>
    </location>
</feature>
<dbReference type="EMBL" id="FQZB01000021">
    <property type="protein sequence ID" value="SHK59990.1"/>
    <property type="molecule type" value="Genomic_DNA"/>
</dbReference>
<reference evidence="7 8" key="1">
    <citation type="submission" date="2016-11" db="EMBL/GenBank/DDBJ databases">
        <authorList>
            <person name="Jaros S."/>
            <person name="Januszkiewicz K."/>
            <person name="Wedrychowicz H."/>
        </authorList>
    </citation>
    <scope>NUCLEOTIDE SEQUENCE [LARGE SCALE GENOMIC DNA]</scope>
    <source>
        <strain evidence="7 8">DSM 21758</strain>
    </source>
</reference>
<dbReference type="InterPro" id="IPR017039">
    <property type="entry name" value="Virul_fac_BrkB"/>
</dbReference>
<keyword evidence="5 6" id="KW-0472">Membrane</keyword>
<comment type="subcellular location">
    <subcellularLocation>
        <location evidence="1">Cell membrane</location>
        <topology evidence="1">Multi-pass membrane protein</topology>
    </subcellularLocation>
</comment>
<dbReference type="AlphaFoldDB" id="A0A1M6TSV9"/>
<feature type="transmembrane region" description="Helical" evidence="6">
    <location>
        <begin position="39"/>
        <end position="59"/>
    </location>
</feature>
<dbReference type="PANTHER" id="PTHR30213:SF0">
    <property type="entry name" value="UPF0761 MEMBRANE PROTEIN YIHY"/>
    <property type="match status" value="1"/>
</dbReference>
<evidence type="ECO:0000256" key="5">
    <source>
        <dbReference type="ARBA" id="ARBA00023136"/>
    </source>
</evidence>
<dbReference type="Proteomes" id="UP000184310">
    <property type="component" value="Unassembled WGS sequence"/>
</dbReference>
<evidence type="ECO:0000256" key="3">
    <source>
        <dbReference type="ARBA" id="ARBA00022692"/>
    </source>
</evidence>
<feature type="transmembrane region" description="Helical" evidence="6">
    <location>
        <begin position="246"/>
        <end position="267"/>
    </location>
</feature>
<evidence type="ECO:0000256" key="1">
    <source>
        <dbReference type="ARBA" id="ARBA00004651"/>
    </source>
</evidence>
<evidence type="ECO:0000256" key="4">
    <source>
        <dbReference type="ARBA" id="ARBA00022989"/>
    </source>
</evidence>
<name>A0A1M6TSV9_9CLOT</name>
<gene>
    <name evidence="7" type="ORF">SAMN02745163_04103</name>
</gene>
<keyword evidence="3 6" id="KW-0812">Transmembrane</keyword>
<feature type="transmembrane region" description="Helical" evidence="6">
    <location>
        <begin position="135"/>
        <end position="157"/>
    </location>
</feature>
<dbReference type="GO" id="GO:0005886">
    <property type="term" value="C:plasma membrane"/>
    <property type="evidence" value="ECO:0007669"/>
    <property type="project" value="UniProtKB-SubCell"/>
</dbReference>
<dbReference type="RefSeq" id="WP_072992704.1">
    <property type="nucleotide sequence ID" value="NZ_FQZB01000021.1"/>
</dbReference>
<accession>A0A1M6TSV9</accession>
<dbReference type="PIRSF" id="PIRSF035875">
    <property type="entry name" value="RNase_BN"/>
    <property type="match status" value="1"/>
</dbReference>
<organism evidence="7 8">
    <name type="scientific">Clostridium cavendishii DSM 21758</name>
    <dbReference type="NCBI Taxonomy" id="1121302"/>
    <lineage>
        <taxon>Bacteria</taxon>
        <taxon>Bacillati</taxon>
        <taxon>Bacillota</taxon>
        <taxon>Clostridia</taxon>
        <taxon>Eubacteriales</taxon>
        <taxon>Clostridiaceae</taxon>
        <taxon>Clostridium</taxon>
    </lineage>
</organism>
<dbReference type="PANTHER" id="PTHR30213">
    <property type="entry name" value="INNER MEMBRANE PROTEIN YHJD"/>
    <property type="match status" value="1"/>
</dbReference>
<evidence type="ECO:0000256" key="2">
    <source>
        <dbReference type="ARBA" id="ARBA00022475"/>
    </source>
</evidence>
<dbReference type="OrthoDB" id="9775903at2"/>
<feature type="transmembrane region" description="Helical" evidence="6">
    <location>
        <begin position="95"/>
        <end position="115"/>
    </location>
</feature>
<keyword evidence="4 6" id="KW-1133">Transmembrane helix</keyword>
<keyword evidence="8" id="KW-1185">Reference proteome</keyword>
<evidence type="ECO:0000313" key="7">
    <source>
        <dbReference type="EMBL" id="SHK59990.1"/>
    </source>
</evidence>
<sequence>MKKLTLIKIKKYIKLSKTLYTKILEDDIFALAAQLSYNLILAFFPFLIFLLTLIGFSSLDSNSVLELLKPVIPHSSYYLIKEIVVEVVDVQRSGLLWFSIGLSIWTAASGFSAVINGLNKAYSVKDKRSFIKIRIISIICTFILAILIILTLFLLVFGDLIGQYLLNTFHFDLAIHFIWNVLRIIIIISMMVITFVALYNYTPSKRLGWRKVLPGAITTTIGWIISSYAFAFYVNNFSNYSRLYGSLGAVVVLMTWIFITSLILIVGGEINAVLANKN</sequence>
<evidence type="ECO:0000313" key="8">
    <source>
        <dbReference type="Proteomes" id="UP000184310"/>
    </source>
</evidence>
<dbReference type="STRING" id="1121302.SAMN02745163_04103"/>